<feature type="domain" description="RdRp catalytic" evidence="4">
    <location>
        <begin position="210"/>
        <end position="339"/>
    </location>
</feature>
<evidence type="ECO:0000256" key="3">
    <source>
        <dbReference type="ARBA" id="ARBA00022953"/>
    </source>
</evidence>
<dbReference type="EMBL" id="KX884166">
    <property type="protein sequence ID" value="APG78281.1"/>
    <property type="molecule type" value="Genomic_RNA"/>
</dbReference>
<dbReference type="Gene3D" id="3.30.70.270">
    <property type="match status" value="1"/>
</dbReference>
<dbReference type="SUPFAM" id="SSF56672">
    <property type="entry name" value="DNA/RNA polymerases"/>
    <property type="match status" value="1"/>
</dbReference>
<dbReference type="GO" id="GO:0003968">
    <property type="term" value="F:RNA-directed RNA polymerase activity"/>
    <property type="evidence" value="ECO:0007669"/>
    <property type="project" value="InterPro"/>
</dbReference>
<evidence type="ECO:0000259" key="4">
    <source>
        <dbReference type="PROSITE" id="PS50507"/>
    </source>
</evidence>
<dbReference type="InterPro" id="IPR001205">
    <property type="entry name" value="RNA-dir_pol_C"/>
</dbReference>
<dbReference type="InterPro" id="IPR007094">
    <property type="entry name" value="RNA-dir_pol_PSvirus"/>
</dbReference>
<evidence type="ECO:0000313" key="5">
    <source>
        <dbReference type="EMBL" id="APG78281.1"/>
    </source>
</evidence>
<evidence type="ECO:0000256" key="2">
    <source>
        <dbReference type="ARBA" id="ARBA00022695"/>
    </source>
</evidence>
<keyword evidence="2" id="KW-0548">Nucleotidyltransferase</keyword>
<accession>A0A1L3KLJ4</accession>
<evidence type="ECO:0000256" key="1">
    <source>
        <dbReference type="ARBA" id="ARBA00022679"/>
    </source>
</evidence>
<keyword evidence="3" id="KW-0693">Viral RNA replication</keyword>
<reference evidence="5" key="1">
    <citation type="journal article" date="2016" name="Nature">
        <title>Redefining the invertebrate RNA virosphere.</title>
        <authorList>
            <person name="Shi M."/>
            <person name="Lin X.D."/>
            <person name="Tian J.H."/>
            <person name="Chen L.J."/>
            <person name="Chen X."/>
            <person name="Li C.X."/>
            <person name="Qin X.C."/>
            <person name="Li J."/>
            <person name="Cao J.P."/>
            <person name="Eden J.S."/>
            <person name="Buchmann J."/>
            <person name="Wang W."/>
            <person name="Xu J."/>
            <person name="Holmes E.C."/>
            <person name="Zhang Y.Z."/>
        </authorList>
    </citation>
    <scope>NUCLEOTIDE SEQUENCE</scope>
    <source>
        <strain evidence="5">Spider134492</strain>
    </source>
</reference>
<dbReference type="InterPro" id="IPR043128">
    <property type="entry name" value="Rev_trsase/Diguanyl_cyclase"/>
</dbReference>
<organism evidence="5">
    <name type="scientific">Hubei partiti-like virus 42</name>
    <dbReference type="NCBI Taxonomy" id="1923050"/>
    <lineage>
        <taxon>Viruses</taxon>
        <taxon>Riboviria</taxon>
    </lineage>
</organism>
<dbReference type="Pfam" id="PF00680">
    <property type="entry name" value="RdRP_1"/>
    <property type="match status" value="1"/>
</dbReference>
<name>A0A1L3KLJ4_9VIRU</name>
<dbReference type="PROSITE" id="PS50507">
    <property type="entry name" value="RDRP_SSRNA_POS"/>
    <property type="match status" value="1"/>
</dbReference>
<dbReference type="InterPro" id="IPR043502">
    <property type="entry name" value="DNA/RNA_pol_sf"/>
</dbReference>
<dbReference type="GO" id="GO:0003723">
    <property type="term" value="F:RNA binding"/>
    <property type="evidence" value="ECO:0007669"/>
    <property type="project" value="InterPro"/>
</dbReference>
<proteinExistence type="predicted"/>
<sequence>MYQLTPRPGFGQRHISRPRPCPYLTYDALNKYTRSPVTIKLIRDDLLQFGNTTSRPVDCMMDLAIAQARRAFSLPEPVKMIHLNDIFSLDLPIWSSSPGLPWSQLGYRTKNDIRHDVHAIKKIRYFWHRIKYGEKLSFPDSCAFVRSHLVEYGEHKVRAVWGYPATVTFGEAVFAIPLIEAYQNGSYPIAYGYETAVGGARKLLNELKGEFHHAFDFKSFDKSVPEWLIRIAFKILLQNINFCEYRDYGIANAERNFVMFQSIVDYFINTKIRMCNGERFLKRGGVASGSYFTQLIDSIVNYILITWINLKIANCLPQYIKVMGDDVIFSGRKVDINEAQDLLATIGMRLNIQKSAISRDPSDLTFLGYELNHGAPSRPFDKWMAALLFPERPDKCWDDVASRAVGLLYACAACDSKFDGLCRTIINLRPFDLQLPLGMRRMLNMIGVFDIKKDPPPPLEFYKRMGII</sequence>
<dbReference type="GO" id="GO:0039694">
    <property type="term" value="P:viral RNA genome replication"/>
    <property type="evidence" value="ECO:0007669"/>
    <property type="project" value="InterPro"/>
</dbReference>
<protein>
    <submittedName>
        <fullName evidence="5">RdRp</fullName>
    </submittedName>
</protein>
<keyword evidence="1" id="KW-0808">Transferase</keyword>
<dbReference type="GO" id="GO:0006351">
    <property type="term" value="P:DNA-templated transcription"/>
    <property type="evidence" value="ECO:0007669"/>
    <property type="project" value="InterPro"/>
</dbReference>